<dbReference type="AlphaFoldDB" id="A0A2T6ZHP1"/>
<proteinExistence type="predicted"/>
<evidence type="ECO:0000313" key="3">
    <source>
        <dbReference type="Proteomes" id="UP000244722"/>
    </source>
</evidence>
<organism evidence="2 3">
    <name type="scientific">Tuber borchii</name>
    <name type="common">White truffle</name>
    <dbReference type="NCBI Taxonomy" id="42251"/>
    <lineage>
        <taxon>Eukaryota</taxon>
        <taxon>Fungi</taxon>
        <taxon>Dikarya</taxon>
        <taxon>Ascomycota</taxon>
        <taxon>Pezizomycotina</taxon>
        <taxon>Pezizomycetes</taxon>
        <taxon>Pezizales</taxon>
        <taxon>Tuberaceae</taxon>
        <taxon>Tuber</taxon>
    </lineage>
</organism>
<feature type="region of interest" description="Disordered" evidence="1">
    <location>
        <begin position="1"/>
        <end position="52"/>
    </location>
</feature>
<dbReference type="EMBL" id="NESQ01000259">
    <property type="protein sequence ID" value="PUU74934.1"/>
    <property type="molecule type" value="Genomic_DNA"/>
</dbReference>
<evidence type="ECO:0000256" key="1">
    <source>
        <dbReference type="SAM" id="MobiDB-lite"/>
    </source>
</evidence>
<protein>
    <submittedName>
        <fullName evidence="2">Uncharacterized protein</fullName>
    </submittedName>
</protein>
<dbReference type="Proteomes" id="UP000244722">
    <property type="component" value="Unassembled WGS sequence"/>
</dbReference>
<sequence>MPDNENKNPLPSALSEGHPAVAKILLERDDHNSSQDSHGGQAPFPPSAGPGDEVVVEIQSAPRDISTKITDFHRQLQHPPATENDLTKLVDLQDSISEPADQSHPTQLPWWSRLLCIRPRRLFRRRRKTKTHLNNP</sequence>
<evidence type="ECO:0000313" key="2">
    <source>
        <dbReference type="EMBL" id="PUU74934.1"/>
    </source>
</evidence>
<accession>A0A2T6ZHP1</accession>
<name>A0A2T6ZHP1_TUBBO</name>
<reference evidence="2 3" key="1">
    <citation type="submission" date="2017-04" db="EMBL/GenBank/DDBJ databases">
        <title>Draft genome sequence of Tuber borchii Vittad., a whitish edible truffle.</title>
        <authorList>
            <consortium name="DOE Joint Genome Institute"/>
            <person name="Murat C."/>
            <person name="Kuo A."/>
            <person name="Barry K.W."/>
            <person name="Clum A."/>
            <person name="Dockter R.B."/>
            <person name="Fauchery L."/>
            <person name="Iotti M."/>
            <person name="Kohler A."/>
            <person name="Labutti K."/>
            <person name="Lindquist E.A."/>
            <person name="Lipzen A."/>
            <person name="Ohm R.A."/>
            <person name="Wang M."/>
            <person name="Grigoriev I.V."/>
            <person name="Zambonelli A."/>
            <person name="Martin F.M."/>
        </authorList>
    </citation>
    <scope>NUCLEOTIDE SEQUENCE [LARGE SCALE GENOMIC DNA]</scope>
    <source>
        <strain evidence="2 3">Tbo3840</strain>
    </source>
</reference>
<gene>
    <name evidence="2" type="ORF">B9Z19DRAFT_1067817</name>
</gene>
<keyword evidence="3" id="KW-1185">Reference proteome</keyword>
<comment type="caution">
    <text evidence="2">The sequence shown here is derived from an EMBL/GenBank/DDBJ whole genome shotgun (WGS) entry which is preliminary data.</text>
</comment>